<protein>
    <submittedName>
        <fullName evidence="1">Uncharacterized protein</fullName>
    </submittedName>
</protein>
<reference evidence="1" key="1">
    <citation type="submission" date="2022-01" db="EMBL/GenBank/DDBJ databases">
        <authorList>
            <person name="Lagorce A."/>
        </authorList>
    </citation>
    <scope>NUCLEOTIDE SEQUENCE</scope>
    <source>
        <strain evidence="1">Th15_F1_D04</strain>
    </source>
</reference>
<proteinExistence type="predicted"/>
<dbReference type="EMBL" id="CAKMTQ010000001">
    <property type="protein sequence ID" value="CAH1521147.1"/>
    <property type="molecule type" value="Genomic_DNA"/>
</dbReference>
<name>A0AAU9PZC7_9VIBR</name>
<dbReference type="Proteomes" id="UP001295420">
    <property type="component" value="Unassembled WGS sequence"/>
</dbReference>
<comment type="caution">
    <text evidence="1">The sequence shown here is derived from an EMBL/GenBank/DDBJ whole genome shotgun (WGS) entry which is preliminary data.</text>
</comment>
<dbReference type="AlphaFoldDB" id="A0AAU9PZC7"/>
<gene>
    <name evidence="1" type="ORF">THF1D04_10674</name>
</gene>
<sequence length="39" mass="4813">MYLKLQRSNYRGPEYKVSKYKKASNHFDAFLIWILYQLV</sequence>
<evidence type="ECO:0000313" key="1">
    <source>
        <dbReference type="EMBL" id="CAH1521147.1"/>
    </source>
</evidence>
<accession>A0AAU9PZC7</accession>
<evidence type="ECO:0000313" key="2">
    <source>
        <dbReference type="Proteomes" id="UP001295420"/>
    </source>
</evidence>
<organism evidence="1 2">
    <name type="scientific">Vibrio owensii</name>
    <dbReference type="NCBI Taxonomy" id="696485"/>
    <lineage>
        <taxon>Bacteria</taxon>
        <taxon>Pseudomonadati</taxon>
        <taxon>Pseudomonadota</taxon>
        <taxon>Gammaproteobacteria</taxon>
        <taxon>Vibrionales</taxon>
        <taxon>Vibrionaceae</taxon>
        <taxon>Vibrio</taxon>
    </lineage>
</organism>